<keyword evidence="2" id="KW-1185">Reference proteome</keyword>
<gene>
    <name evidence="1" type="ORF">GGX14DRAFT_445248</name>
</gene>
<reference evidence="1" key="1">
    <citation type="submission" date="2023-03" db="EMBL/GenBank/DDBJ databases">
        <title>Massive genome expansion in bonnet fungi (Mycena s.s.) driven by repeated elements and novel gene families across ecological guilds.</title>
        <authorList>
            <consortium name="Lawrence Berkeley National Laboratory"/>
            <person name="Harder C.B."/>
            <person name="Miyauchi S."/>
            <person name="Viragh M."/>
            <person name="Kuo A."/>
            <person name="Thoen E."/>
            <person name="Andreopoulos B."/>
            <person name="Lu D."/>
            <person name="Skrede I."/>
            <person name="Drula E."/>
            <person name="Henrissat B."/>
            <person name="Morin E."/>
            <person name="Kohler A."/>
            <person name="Barry K."/>
            <person name="LaButti K."/>
            <person name="Morin E."/>
            <person name="Salamov A."/>
            <person name="Lipzen A."/>
            <person name="Mereny Z."/>
            <person name="Hegedus B."/>
            <person name="Baldrian P."/>
            <person name="Stursova M."/>
            <person name="Weitz H."/>
            <person name="Taylor A."/>
            <person name="Grigoriev I.V."/>
            <person name="Nagy L.G."/>
            <person name="Martin F."/>
            <person name="Kauserud H."/>
        </authorList>
    </citation>
    <scope>NUCLEOTIDE SEQUENCE</scope>
    <source>
        <strain evidence="1">9144</strain>
    </source>
</reference>
<name>A0AAD6YCG5_9AGAR</name>
<dbReference type="Proteomes" id="UP001219525">
    <property type="component" value="Unassembled WGS sequence"/>
</dbReference>
<protein>
    <submittedName>
        <fullName evidence="1">Uncharacterized protein</fullName>
    </submittedName>
</protein>
<evidence type="ECO:0000313" key="1">
    <source>
        <dbReference type="EMBL" id="KAJ7213483.1"/>
    </source>
</evidence>
<dbReference type="EMBL" id="JARJCW010000021">
    <property type="protein sequence ID" value="KAJ7213483.1"/>
    <property type="molecule type" value="Genomic_DNA"/>
</dbReference>
<accession>A0AAD6YCG5</accession>
<comment type="caution">
    <text evidence="1">The sequence shown here is derived from an EMBL/GenBank/DDBJ whole genome shotgun (WGS) entry which is preliminary data.</text>
</comment>
<sequence>MPPDNPLPDEIISEILSPALTVADEVFSDTCRVSPFSNYSESTSAYLVVCKSWLRVATPLLYNVVILRSKAQAKALACALSANVDLGRFIKKLRVEGGYGAPMHTILQRAPNVSDLYLSFEIWTPDTTDGLCRGLCLINPSRIILREASRKGPKNRMVSNLVDAVAEAIPKWDRLTVFDCSNEDNVHPRAQIVGPLVQAKRLHTVVIRSVGSAHWMSLLNLLFHKCPLRAIQIKQPVRAWHLMQVQDPLKALLRYTEAKDPIALKDNAPELEIAPSLNPLYSPMSRAPAEVQDAIWSRVLFFAMSVPERAADPTRNDIPKRLPLLQVSKMFHRLGRPHYYVHLVLKSWCSPDSEWIRSHWPRIETLDGVSMRSSGMSMDSFEALAKCSGPSLLECHIRVFEPATPASGAMFNPLTFLRKFTWQSPATFVCSEADTHSNALPRLEELRTDAEPSFVKMLSLINLESLRIVSFSQPLFDNQFFEAHGNKLSELELVFHPAHELNNILDLCPHLTSFTLCYYQEQDTPPEDILSSRKPAISLVKVTFRTFSMDKDMLASWEQFFMSLSLTSVPNLREIHVPCFEWPTTEREIAKSYWVRWAETFQTRNIDLIDRNGKKWRPRLKVGRRR</sequence>
<organism evidence="1 2">
    <name type="scientific">Mycena pura</name>
    <dbReference type="NCBI Taxonomy" id="153505"/>
    <lineage>
        <taxon>Eukaryota</taxon>
        <taxon>Fungi</taxon>
        <taxon>Dikarya</taxon>
        <taxon>Basidiomycota</taxon>
        <taxon>Agaricomycotina</taxon>
        <taxon>Agaricomycetes</taxon>
        <taxon>Agaricomycetidae</taxon>
        <taxon>Agaricales</taxon>
        <taxon>Marasmiineae</taxon>
        <taxon>Mycenaceae</taxon>
        <taxon>Mycena</taxon>
    </lineage>
</organism>
<proteinExistence type="predicted"/>
<dbReference type="AlphaFoldDB" id="A0AAD6YCG5"/>
<evidence type="ECO:0000313" key="2">
    <source>
        <dbReference type="Proteomes" id="UP001219525"/>
    </source>
</evidence>